<evidence type="ECO:0000256" key="1">
    <source>
        <dbReference type="SAM" id="MobiDB-lite"/>
    </source>
</evidence>
<evidence type="ECO:0000313" key="4">
    <source>
        <dbReference type="Proteomes" id="UP000433483"/>
    </source>
</evidence>
<feature type="region of interest" description="Disordered" evidence="1">
    <location>
        <begin position="32"/>
        <end position="62"/>
    </location>
</feature>
<dbReference type="Gene3D" id="2.170.270.10">
    <property type="entry name" value="SET domain"/>
    <property type="match status" value="1"/>
</dbReference>
<dbReference type="SUPFAM" id="SSF82199">
    <property type="entry name" value="SET domain"/>
    <property type="match status" value="1"/>
</dbReference>
<feature type="compositionally biased region" description="Basic residues" evidence="1">
    <location>
        <begin position="33"/>
        <end position="48"/>
    </location>
</feature>
<dbReference type="Pfam" id="PF00856">
    <property type="entry name" value="SET"/>
    <property type="match status" value="1"/>
</dbReference>
<dbReference type="InterPro" id="IPR046341">
    <property type="entry name" value="SET_dom_sf"/>
</dbReference>
<dbReference type="OrthoDB" id="57563at2759"/>
<feature type="domain" description="SET" evidence="2">
    <location>
        <begin position="338"/>
        <end position="456"/>
    </location>
</feature>
<proteinExistence type="predicted"/>
<feature type="region of interest" description="Disordered" evidence="1">
    <location>
        <begin position="113"/>
        <end position="140"/>
    </location>
</feature>
<name>A0A6A3Y5B7_9STRA</name>
<feature type="compositionally biased region" description="Low complexity" evidence="1">
    <location>
        <begin position="125"/>
        <end position="140"/>
    </location>
</feature>
<accession>A0A6A3Y5B7</accession>
<comment type="caution">
    <text evidence="3">The sequence shown here is derived from an EMBL/GenBank/DDBJ whole genome shotgun (WGS) entry which is preliminary data.</text>
</comment>
<gene>
    <name evidence="3" type="ORF">PF005_g10582</name>
</gene>
<evidence type="ECO:0000313" key="3">
    <source>
        <dbReference type="EMBL" id="KAE9212476.1"/>
    </source>
</evidence>
<dbReference type="PROSITE" id="PS50280">
    <property type="entry name" value="SET"/>
    <property type="match status" value="1"/>
</dbReference>
<dbReference type="Proteomes" id="UP000433483">
    <property type="component" value="Unassembled WGS sequence"/>
</dbReference>
<organism evidence="3 4">
    <name type="scientific">Phytophthora fragariae</name>
    <dbReference type="NCBI Taxonomy" id="53985"/>
    <lineage>
        <taxon>Eukaryota</taxon>
        <taxon>Sar</taxon>
        <taxon>Stramenopiles</taxon>
        <taxon>Oomycota</taxon>
        <taxon>Peronosporomycetes</taxon>
        <taxon>Peronosporales</taxon>
        <taxon>Peronosporaceae</taxon>
        <taxon>Phytophthora</taxon>
    </lineage>
</organism>
<dbReference type="InterPro" id="IPR001214">
    <property type="entry name" value="SET_dom"/>
</dbReference>
<feature type="compositionally biased region" description="Polar residues" evidence="1">
    <location>
        <begin position="155"/>
        <end position="173"/>
    </location>
</feature>
<sequence length="480" mass="52098">MFDSNLHPTPDQSRSCVGFFLTTAGESFFVLGGHRKLGTGSPRSKRRLSTGDEEEEPPRHRRKVTVSTAALASPLPWLRSGRKFSHPLVVEAVTMQISSLAEFELVPRVHTDAPGSVVSSQRTETVPSSPASPTPLSSPVTSVATVDAFGSPLASSSQASTVAPWSPRASTAWTPPRGCRTPPEGYGPPPRADRRVNHRRFRDRLIPVWFAEAFASDGYDSEALAVIESLPRVNSPSVASSIRSSPGFELVTDTALGSAKDEWLPDVWPADVERILEQFNPRSWRFPRVPVGVRGGAVCGCSRRCNALTCANARQSRFCNDINCSFAGVCGNALRESAVLAIRRNARTGMRGLVATAAIPAGKVVGECLGHVQLFGPPCRNAPANEGFKMHLKTRTTGNKFVGIDALEKGGLHRLMNHSCNAAARFHDVQTGDKLTVVAVTVRDVYPVEEMTVSYGSKLWFLCRCGWWGCQNRDLQHLAE</sequence>
<feature type="region of interest" description="Disordered" evidence="1">
    <location>
        <begin position="155"/>
        <end position="195"/>
    </location>
</feature>
<keyword evidence="4" id="KW-1185">Reference proteome</keyword>
<reference evidence="3 4" key="1">
    <citation type="submission" date="2018-08" db="EMBL/GenBank/DDBJ databases">
        <title>Genomic investigation of the strawberry pathogen Phytophthora fragariae indicates pathogenicity is determined by transcriptional variation in three key races.</title>
        <authorList>
            <person name="Adams T.M."/>
            <person name="Armitage A.D."/>
            <person name="Sobczyk M.K."/>
            <person name="Bates H.J."/>
            <person name="Dunwell J.M."/>
            <person name="Nellist C.F."/>
            <person name="Harrison R.J."/>
        </authorList>
    </citation>
    <scope>NUCLEOTIDE SEQUENCE [LARGE SCALE GENOMIC DNA]</scope>
    <source>
        <strain evidence="3 4">NOV-27</strain>
    </source>
</reference>
<protein>
    <recommendedName>
        <fullName evidence="2">SET domain-containing protein</fullName>
    </recommendedName>
</protein>
<dbReference type="EMBL" id="QXGB01000506">
    <property type="protein sequence ID" value="KAE9212476.1"/>
    <property type="molecule type" value="Genomic_DNA"/>
</dbReference>
<dbReference type="SMART" id="SM00317">
    <property type="entry name" value="SET"/>
    <property type="match status" value="1"/>
</dbReference>
<evidence type="ECO:0000259" key="2">
    <source>
        <dbReference type="PROSITE" id="PS50280"/>
    </source>
</evidence>
<dbReference type="AlphaFoldDB" id="A0A6A3Y5B7"/>